<keyword evidence="13 18" id="KW-0472">Membrane</keyword>
<dbReference type="EMBL" id="JACJFM010000044">
    <property type="protein sequence ID" value="MBB1489151.1"/>
    <property type="molecule type" value="Genomic_DNA"/>
</dbReference>
<gene>
    <name evidence="25" type="ORF">H4O21_21300</name>
</gene>
<dbReference type="InterPro" id="IPR036641">
    <property type="entry name" value="HPT_dom_sf"/>
</dbReference>
<accession>A0A839IW02</accession>
<dbReference type="SMART" id="SM00387">
    <property type="entry name" value="HATPase_c"/>
    <property type="match status" value="1"/>
</dbReference>
<feature type="transmembrane region" description="Helical" evidence="18">
    <location>
        <begin position="12"/>
        <end position="31"/>
    </location>
</feature>
<dbReference type="SUPFAM" id="SSF158472">
    <property type="entry name" value="HAMP domain-like"/>
    <property type="match status" value="1"/>
</dbReference>
<dbReference type="GO" id="GO:0000155">
    <property type="term" value="F:phosphorelay sensor kinase activity"/>
    <property type="evidence" value="ECO:0007669"/>
    <property type="project" value="InterPro"/>
</dbReference>
<dbReference type="PANTHER" id="PTHR45339">
    <property type="entry name" value="HYBRID SIGNAL TRANSDUCTION HISTIDINE KINASE J"/>
    <property type="match status" value="1"/>
</dbReference>
<evidence type="ECO:0000313" key="25">
    <source>
        <dbReference type="EMBL" id="MBB1489151.1"/>
    </source>
</evidence>
<evidence type="ECO:0000256" key="11">
    <source>
        <dbReference type="ARBA" id="ARBA00022989"/>
    </source>
</evidence>
<evidence type="ECO:0000313" key="26">
    <source>
        <dbReference type="Proteomes" id="UP000565262"/>
    </source>
</evidence>
<dbReference type="InterPro" id="IPR003660">
    <property type="entry name" value="HAMP_dom"/>
</dbReference>
<evidence type="ECO:0000256" key="13">
    <source>
        <dbReference type="ARBA" id="ARBA00023136"/>
    </source>
</evidence>
<feature type="modified residue" description="4-aspartylphosphate" evidence="16">
    <location>
        <position position="694"/>
    </location>
</feature>
<keyword evidence="8" id="KW-0547">Nucleotide-binding</keyword>
<dbReference type="SUPFAM" id="SSF47226">
    <property type="entry name" value="Histidine-containing phosphotransfer domain, HPT domain"/>
    <property type="match status" value="1"/>
</dbReference>
<comment type="catalytic activity">
    <reaction evidence="1">
        <text>ATP + protein L-histidine = ADP + protein N-phospho-L-histidine.</text>
        <dbReference type="EC" id="2.7.13.3"/>
    </reaction>
</comment>
<feature type="modified residue" description="Phosphohistidine" evidence="15">
    <location>
        <position position="845"/>
    </location>
</feature>
<dbReference type="Gene3D" id="1.20.120.160">
    <property type="entry name" value="HPT domain"/>
    <property type="match status" value="1"/>
</dbReference>
<dbReference type="SUPFAM" id="SSF47384">
    <property type="entry name" value="Homodimeric domain of signal transducing histidine kinase"/>
    <property type="match status" value="1"/>
</dbReference>
<dbReference type="GO" id="GO:0005524">
    <property type="term" value="F:ATP binding"/>
    <property type="evidence" value="ECO:0007669"/>
    <property type="project" value="UniProtKB-KW"/>
</dbReference>
<dbReference type="CDD" id="cd06225">
    <property type="entry name" value="HAMP"/>
    <property type="match status" value="1"/>
</dbReference>
<dbReference type="PRINTS" id="PR00344">
    <property type="entry name" value="BCTRLSENSOR"/>
</dbReference>
<evidence type="ECO:0000256" key="10">
    <source>
        <dbReference type="ARBA" id="ARBA00022840"/>
    </source>
</evidence>
<dbReference type="SMART" id="SM00448">
    <property type="entry name" value="REC"/>
    <property type="match status" value="1"/>
</dbReference>
<proteinExistence type="predicted"/>
<dbReference type="Gene3D" id="3.30.565.10">
    <property type="entry name" value="Histidine kinase-like ATPase, C-terminal domain"/>
    <property type="match status" value="1"/>
</dbReference>
<keyword evidence="10" id="KW-0067">ATP-binding</keyword>
<dbReference type="NCBIfam" id="TIGR00229">
    <property type="entry name" value="sensory_box"/>
    <property type="match status" value="1"/>
</dbReference>
<evidence type="ECO:0000256" key="1">
    <source>
        <dbReference type="ARBA" id="ARBA00000085"/>
    </source>
</evidence>
<dbReference type="SMART" id="SM00304">
    <property type="entry name" value="HAMP"/>
    <property type="match status" value="1"/>
</dbReference>
<feature type="domain" description="HAMP" evidence="23">
    <location>
        <begin position="177"/>
        <end position="229"/>
    </location>
</feature>
<name>A0A839IW02_9GAMM</name>
<feature type="transmembrane region" description="Helical" evidence="18">
    <location>
        <begin position="156"/>
        <end position="175"/>
    </location>
</feature>
<dbReference type="InterPro" id="IPR008207">
    <property type="entry name" value="Sig_transdc_His_kin_Hpt_dom"/>
</dbReference>
<protein>
    <recommendedName>
        <fullName evidence="3">histidine kinase</fullName>
        <ecNumber evidence="3">2.7.13.3</ecNumber>
    </recommendedName>
</protein>
<dbReference type="PANTHER" id="PTHR45339:SF1">
    <property type="entry name" value="HYBRID SIGNAL TRANSDUCTION HISTIDINE KINASE J"/>
    <property type="match status" value="1"/>
</dbReference>
<dbReference type="InterPro" id="IPR005467">
    <property type="entry name" value="His_kinase_dom"/>
</dbReference>
<dbReference type="Pfam" id="PF01627">
    <property type="entry name" value="Hpt"/>
    <property type="match status" value="1"/>
</dbReference>
<dbReference type="Gene3D" id="6.10.340.10">
    <property type="match status" value="1"/>
</dbReference>
<keyword evidence="6" id="KW-0808">Transferase</keyword>
<sequence length="984" mass="110208">MNQMLRLSFRTKITVGLLAIQSLVLIVLFYLNLSTLSQANNEGLTRRAEATTQLLATLAKDSVLSYDLATLTAYVQDIMLQPGMQYVRILDQDDRVLAVGGAPPEQFIPDDNIFDLSDPVFDSFAEIIESGIDYGRVEIGLDTSFAYQSDQNARRLLLIISSAALGITLAFTLLFSRYLNSRISALVKGAQALASGNREYRIPVSGDDELSRTAVNFNDMAETLDQTYNTLERESALNKAVFETSPSGIMITDAEGRICHFNQAAENIFGFSEQDIVQQNISLLIPDYDARQNRDYFQHYRQTGNIGIIGQGKELIALRQDGTKFPVHLAVGDMSVDDQHLYVGVVTDISERKQNEKALQDYKDNLEETVRKRTEELEQARDAAEAGARTKSSFVANMSHEIRTPMNAIIGFSEVLLMDTAIQDNTRQQVNTILRSARSLLTIINDILDVSKLESGKFALEEVAFHLPNAVAEALKTVEMQAQEKNLRLFLEVENSLQERYIGDPTRLRQVILNLVSNAIKFTEKGYIRVCIKKEPNQDDSLLFSIQDTGIGMSSQQCQHIFEPFTQADTSTTRRFGGTGLGTAISKQIVELMAGNISVNSTPGVGSEFIFTCRMLPASPEDECLFDNDTSHHDEYVSPRTFHILLAEDIETNAQLVTLRLEHMGHTVCWVKNGLEAVEAFRNTEPGFDLILMDVMMPEMDGREATRVIRQLEEGSTEHIPIMALTASVMTEDHQQCRESGMDRVEAKPIDFRKLFLDMEELIPDGYGKKNSLHQINLVDGTQIDFSPVKHCVDVNEGLQTWQDHAIYANALLKFCNERSQDPDLIAEALHDLPEDNQPARLIVHNLKGLAGNLKFGTITELAIEIDNCLKASRRDKALSRLGALRHELDRAAVAVNQLMLPQDENNIALEVFDEAKISGLLTQLNRLLSELNPDLVYPVIQEACRYLPYSELAPVQQAVDDFDFDLANQRVQELMDKLKLPLE</sequence>
<comment type="caution">
    <text evidence="25">The sequence shown here is derived from an EMBL/GenBank/DDBJ whole genome shotgun (WGS) entry which is preliminary data.</text>
</comment>
<dbReference type="GO" id="GO:0005886">
    <property type="term" value="C:plasma membrane"/>
    <property type="evidence" value="ECO:0007669"/>
    <property type="project" value="UniProtKB-SubCell"/>
</dbReference>
<dbReference type="InterPro" id="IPR001789">
    <property type="entry name" value="Sig_transdc_resp-reg_receiver"/>
</dbReference>
<dbReference type="InterPro" id="IPR000014">
    <property type="entry name" value="PAS"/>
</dbReference>
<keyword evidence="14" id="KW-0131">Cell cycle</keyword>
<dbReference type="InterPro" id="IPR036097">
    <property type="entry name" value="HisK_dim/P_sf"/>
</dbReference>
<dbReference type="PROSITE" id="PS50112">
    <property type="entry name" value="PAS"/>
    <property type="match status" value="1"/>
</dbReference>
<dbReference type="Pfam" id="PF02518">
    <property type="entry name" value="HATPase_c"/>
    <property type="match status" value="1"/>
</dbReference>
<keyword evidence="5 16" id="KW-0597">Phosphoprotein</keyword>
<dbReference type="Pfam" id="PF00512">
    <property type="entry name" value="HisKA"/>
    <property type="match status" value="1"/>
</dbReference>
<keyword evidence="26" id="KW-1185">Reference proteome</keyword>
<dbReference type="PROSITE" id="PS50113">
    <property type="entry name" value="PAC"/>
    <property type="match status" value="1"/>
</dbReference>
<evidence type="ECO:0000256" key="14">
    <source>
        <dbReference type="ARBA" id="ARBA00023306"/>
    </source>
</evidence>
<evidence type="ECO:0000256" key="12">
    <source>
        <dbReference type="ARBA" id="ARBA00023012"/>
    </source>
</evidence>
<evidence type="ECO:0000259" key="24">
    <source>
        <dbReference type="PROSITE" id="PS50894"/>
    </source>
</evidence>
<reference evidence="25 26" key="1">
    <citation type="submission" date="2020-08" db="EMBL/GenBank/DDBJ databases">
        <title>Oceanospirillum sp. nov. isolated from marine sediment.</title>
        <authorList>
            <person name="Ji X."/>
        </authorList>
    </citation>
    <scope>NUCLEOTIDE SEQUENCE [LARGE SCALE GENOMIC DNA]</scope>
    <source>
        <strain evidence="25 26">D5</strain>
    </source>
</reference>
<feature type="domain" description="PAS" evidence="21">
    <location>
        <begin position="234"/>
        <end position="287"/>
    </location>
</feature>
<dbReference type="Pfam" id="PF00072">
    <property type="entry name" value="Response_reg"/>
    <property type="match status" value="1"/>
</dbReference>
<evidence type="ECO:0000259" key="19">
    <source>
        <dbReference type="PROSITE" id="PS50109"/>
    </source>
</evidence>
<organism evidence="25 26">
    <name type="scientific">Oceanospirillum sediminis</name>
    <dbReference type="NCBI Taxonomy" id="2760088"/>
    <lineage>
        <taxon>Bacteria</taxon>
        <taxon>Pseudomonadati</taxon>
        <taxon>Pseudomonadota</taxon>
        <taxon>Gammaproteobacteria</taxon>
        <taxon>Oceanospirillales</taxon>
        <taxon>Oceanospirillaceae</taxon>
        <taxon>Oceanospirillum</taxon>
    </lineage>
</organism>
<evidence type="ECO:0000259" key="20">
    <source>
        <dbReference type="PROSITE" id="PS50110"/>
    </source>
</evidence>
<evidence type="ECO:0000256" key="15">
    <source>
        <dbReference type="PROSITE-ProRule" id="PRU00110"/>
    </source>
</evidence>
<dbReference type="Gene3D" id="3.30.450.20">
    <property type="entry name" value="PAS domain"/>
    <property type="match status" value="1"/>
</dbReference>
<feature type="domain" description="Histidine kinase" evidence="19">
    <location>
        <begin position="397"/>
        <end position="617"/>
    </location>
</feature>
<dbReference type="CDD" id="cd17546">
    <property type="entry name" value="REC_hyHK_CKI1_RcsC-like"/>
    <property type="match status" value="1"/>
</dbReference>
<dbReference type="SMART" id="SM00388">
    <property type="entry name" value="HisKA"/>
    <property type="match status" value="1"/>
</dbReference>
<dbReference type="InterPro" id="IPR035965">
    <property type="entry name" value="PAS-like_dom_sf"/>
</dbReference>
<evidence type="ECO:0000256" key="16">
    <source>
        <dbReference type="PROSITE-ProRule" id="PRU00169"/>
    </source>
</evidence>
<dbReference type="SUPFAM" id="SSF55874">
    <property type="entry name" value="ATPase domain of HSP90 chaperone/DNA topoisomerase II/histidine kinase"/>
    <property type="match status" value="1"/>
</dbReference>
<dbReference type="PROSITE" id="PS50110">
    <property type="entry name" value="RESPONSE_REGULATORY"/>
    <property type="match status" value="1"/>
</dbReference>
<dbReference type="InterPro" id="IPR004358">
    <property type="entry name" value="Sig_transdc_His_kin-like_C"/>
</dbReference>
<dbReference type="PROSITE" id="PS50109">
    <property type="entry name" value="HIS_KIN"/>
    <property type="match status" value="1"/>
</dbReference>
<evidence type="ECO:0000256" key="6">
    <source>
        <dbReference type="ARBA" id="ARBA00022679"/>
    </source>
</evidence>
<feature type="domain" description="Response regulatory" evidence="20">
    <location>
        <begin position="643"/>
        <end position="763"/>
    </location>
</feature>
<dbReference type="FunFam" id="1.10.287.130:FF:000038">
    <property type="entry name" value="Sensory transduction histidine kinase"/>
    <property type="match status" value="1"/>
</dbReference>
<evidence type="ECO:0000256" key="2">
    <source>
        <dbReference type="ARBA" id="ARBA00004651"/>
    </source>
</evidence>
<dbReference type="AlphaFoldDB" id="A0A839IW02"/>
<feature type="domain" description="HPt" evidence="24">
    <location>
        <begin position="804"/>
        <end position="899"/>
    </location>
</feature>
<dbReference type="Proteomes" id="UP000565262">
    <property type="component" value="Unassembled WGS sequence"/>
</dbReference>
<keyword evidence="12" id="KW-0902">Two-component regulatory system</keyword>
<evidence type="ECO:0000259" key="21">
    <source>
        <dbReference type="PROSITE" id="PS50112"/>
    </source>
</evidence>
<evidence type="ECO:0000256" key="8">
    <source>
        <dbReference type="ARBA" id="ARBA00022741"/>
    </source>
</evidence>
<dbReference type="CDD" id="cd00130">
    <property type="entry name" value="PAS"/>
    <property type="match status" value="1"/>
</dbReference>
<keyword evidence="17" id="KW-0175">Coiled coil</keyword>
<evidence type="ECO:0000256" key="4">
    <source>
        <dbReference type="ARBA" id="ARBA00022475"/>
    </source>
</evidence>
<dbReference type="FunFam" id="3.30.565.10:FF:000010">
    <property type="entry name" value="Sensor histidine kinase RcsC"/>
    <property type="match status" value="1"/>
</dbReference>
<keyword evidence="11 18" id="KW-1133">Transmembrane helix</keyword>
<evidence type="ECO:0000256" key="5">
    <source>
        <dbReference type="ARBA" id="ARBA00022553"/>
    </source>
</evidence>
<evidence type="ECO:0000256" key="7">
    <source>
        <dbReference type="ARBA" id="ARBA00022692"/>
    </source>
</evidence>
<dbReference type="SMART" id="SM00091">
    <property type="entry name" value="PAS"/>
    <property type="match status" value="1"/>
</dbReference>
<dbReference type="InterPro" id="IPR011006">
    <property type="entry name" value="CheY-like_superfamily"/>
</dbReference>
<dbReference type="PROSITE" id="PS50894">
    <property type="entry name" value="HPT"/>
    <property type="match status" value="1"/>
</dbReference>
<keyword evidence="7 18" id="KW-0812">Transmembrane</keyword>
<dbReference type="RefSeq" id="WP_182810954.1">
    <property type="nucleotide sequence ID" value="NZ_JACJFM010000044.1"/>
</dbReference>
<dbReference type="InterPro" id="IPR003594">
    <property type="entry name" value="HATPase_dom"/>
</dbReference>
<dbReference type="PROSITE" id="PS50885">
    <property type="entry name" value="HAMP"/>
    <property type="match status" value="1"/>
</dbReference>
<dbReference type="Gene3D" id="3.40.50.2300">
    <property type="match status" value="1"/>
</dbReference>
<evidence type="ECO:0000256" key="3">
    <source>
        <dbReference type="ARBA" id="ARBA00012438"/>
    </source>
</evidence>
<evidence type="ECO:0000259" key="22">
    <source>
        <dbReference type="PROSITE" id="PS50113"/>
    </source>
</evidence>
<feature type="coiled-coil region" evidence="17">
    <location>
        <begin position="352"/>
        <end position="383"/>
    </location>
</feature>
<keyword evidence="9" id="KW-0418">Kinase</keyword>
<dbReference type="SUPFAM" id="SSF55785">
    <property type="entry name" value="PYP-like sensor domain (PAS domain)"/>
    <property type="match status" value="1"/>
</dbReference>
<dbReference type="Pfam" id="PF13426">
    <property type="entry name" value="PAS_9"/>
    <property type="match status" value="1"/>
</dbReference>
<dbReference type="CDD" id="cd16922">
    <property type="entry name" value="HATPase_EvgS-ArcB-TorS-like"/>
    <property type="match status" value="1"/>
</dbReference>
<dbReference type="InterPro" id="IPR036890">
    <property type="entry name" value="HATPase_C_sf"/>
</dbReference>
<dbReference type="InterPro" id="IPR003661">
    <property type="entry name" value="HisK_dim/P_dom"/>
</dbReference>
<evidence type="ECO:0000256" key="18">
    <source>
        <dbReference type="SAM" id="Phobius"/>
    </source>
</evidence>
<dbReference type="EC" id="2.7.13.3" evidence="3"/>
<keyword evidence="4" id="KW-1003">Cell membrane</keyword>
<dbReference type="InterPro" id="IPR000700">
    <property type="entry name" value="PAS-assoc_C"/>
</dbReference>
<evidence type="ECO:0000256" key="9">
    <source>
        <dbReference type="ARBA" id="ARBA00022777"/>
    </source>
</evidence>
<feature type="domain" description="PAC" evidence="22">
    <location>
        <begin position="311"/>
        <end position="361"/>
    </location>
</feature>
<dbReference type="CDD" id="cd00082">
    <property type="entry name" value="HisKA"/>
    <property type="match status" value="1"/>
</dbReference>
<dbReference type="SUPFAM" id="SSF52172">
    <property type="entry name" value="CheY-like"/>
    <property type="match status" value="1"/>
</dbReference>
<comment type="subcellular location">
    <subcellularLocation>
        <location evidence="2">Cell membrane</location>
        <topology evidence="2">Multi-pass membrane protein</topology>
    </subcellularLocation>
</comment>
<dbReference type="Gene3D" id="1.10.287.130">
    <property type="match status" value="1"/>
</dbReference>
<evidence type="ECO:0000256" key="17">
    <source>
        <dbReference type="SAM" id="Coils"/>
    </source>
</evidence>
<evidence type="ECO:0000259" key="23">
    <source>
        <dbReference type="PROSITE" id="PS50885"/>
    </source>
</evidence>
<dbReference type="Pfam" id="PF00672">
    <property type="entry name" value="HAMP"/>
    <property type="match status" value="1"/>
</dbReference>